<evidence type="ECO:0000313" key="2">
    <source>
        <dbReference type="EMBL" id="EDT48631.1"/>
    </source>
</evidence>
<proteinExistence type="predicted"/>
<name>A0ABM9XH41_9STRE</name>
<reference evidence="2" key="2">
    <citation type="submission" date="2013-09" db="EMBL/GenBank/DDBJ databases">
        <title>Draft genome sequence of Streptococcus infantarius subsp. infantarius ATCC BAA-102.</title>
        <authorList>
            <person name="Sudarsanam P."/>
            <person name="Ley R."/>
            <person name="Guruge J."/>
            <person name="Turnbaugh P.J."/>
            <person name="Mahowald M."/>
            <person name="Liep D."/>
            <person name="Gordon J."/>
        </authorList>
    </citation>
    <scope>NUCLEOTIDE SEQUENCE</scope>
    <source>
        <strain evidence="2">ATCC BAA-102</strain>
    </source>
</reference>
<sequence>MCQKLILSQITADTLLVKYFVLYYFMLTLINLYLRRLIWLKKMI</sequence>
<comment type="caution">
    <text evidence="2">The sequence shown here is derived from an EMBL/GenBank/DDBJ whole genome shotgun (WGS) entry which is preliminary data.</text>
</comment>
<dbReference type="Proteomes" id="UP000005602">
    <property type="component" value="Unassembled WGS sequence"/>
</dbReference>
<reference evidence="2" key="1">
    <citation type="submission" date="2008-03" db="EMBL/GenBank/DDBJ databases">
        <authorList>
            <person name="Fulton L."/>
            <person name="Clifton S."/>
            <person name="Fulton B."/>
            <person name="Xu J."/>
            <person name="Minx P."/>
            <person name="Pepin K.H."/>
            <person name="Johnson M."/>
            <person name="Thiruvilangam P."/>
            <person name="Bhonagiri V."/>
            <person name="Nash W.E."/>
            <person name="Mardis E.R."/>
            <person name="Wilson R.K."/>
        </authorList>
    </citation>
    <scope>NUCLEOTIDE SEQUENCE</scope>
    <source>
        <strain evidence="2">ATCC BAA-102</strain>
    </source>
</reference>
<keyword evidence="1" id="KW-0472">Membrane</keyword>
<accession>A0ABM9XH41</accession>
<evidence type="ECO:0000313" key="3">
    <source>
        <dbReference type="Proteomes" id="UP000005602"/>
    </source>
</evidence>
<keyword evidence="1" id="KW-0812">Transmembrane</keyword>
<organism evidence="2 3">
    <name type="scientific">Streptococcus infantarius subsp. infantarius ATCC BAA-102</name>
    <dbReference type="NCBI Taxonomy" id="471872"/>
    <lineage>
        <taxon>Bacteria</taxon>
        <taxon>Bacillati</taxon>
        <taxon>Bacillota</taxon>
        <taxon>Bacilli</taxon>
        <taxon>Lactobacillales</taxon>
        <taxon>Streptococcaceae</taxon>
        <taxon>Streptococcus</taxon>
    </lineage>
</organism>
<protein>
    <submittedName>
        <fullName evidence="2">Uncharacterized protein</fullName>
    </submittedName>
</protein>
<evidence type="ECO:0000256" key="1">
    <source>
        <dbReference type="SAM" id="Phobius"/>
    </source>
</evidence>
<feature type="transmembrane region" description="Helical" evidence="1">
    <location>
        <begin position="15"/>
        <end position="34"/>
    </location>
</feature>
<keyword evidence="1" id="KW-1133">Transmembrane helix</keyword>
<gene>
    <name evidence="2" type="ORF">STRINF_00046</name>
</gene>
<dbReference type="EMBL" id="ABJK02000007">
    <property type="protein sequence ID" value="EDT48631.1"/>
    <property type="molecule type" value="Genomic_DNA"/>
</dbReference>
<keyword evidence="3" id="KW-1185">Reference proteome</keyword>